<evidence type="ECO:0000256" key="1">
    <source>
        <dbReference type="SAM" id="MobiDB-lite"/>
    </source>
</evidence>
<comment type="caution">
    <text evidence="2">The sequence shown here is derived from an EMBL/GenBank/DDBJ whole genome shotgun (WGS) entry which is preliminary data.</text>
</comment>
<evidence type="ECO:0000313" key="3">
    <source>
        <dbReference type="Proteomes" id="UP000186955"/>
    </source>
</evidence>
<feature type="region of interest" description="Disordered" evidence="1">
    <location>
        <begin position="357"/>
        <end position="400"/>
    </location>
</feature>
<dbReference type="AlphaFoldDB" id="A0A1Q5SSA6"/>
<protein>
    <submittedName>
        <fullName evidence="2">Uncharacterized protein</fullName>
    </submittedName>
</protein>
<reference evidence="2 3" key="1">
    <citation type="submission" date="2016-10" db="EMBL/GenBank/DDBJ databases">
        <title>Genome sequence of the ascomycete fungus Penicillium subrubescens.</title>
        <authorList>
            <person name="De Vries R.P."/>
            <person name="Peng M."/>
            <person name="Dilokpimol A."/>
            <person name="Hilden K."/>
            <person name="Makela M.R."/>
            <person name="Grigoriev I."/>
            <person name="Riley R."/>
            <person name="Granchi Z."/>
        </authorList>
    </citation>
    <scope>NUCLEOTIDE SEQUENCE [LARGE SCALE GENOMIC DNA]</scope>
    <source>
        <strain evidence="2 3">CBS 132785</strain>
    </source>
</reference>
<sequence>MSDNHEPIHTDFQEHLAWEKIGAGIIDGEENAVLNIIYEVFALVVSHIQKIGKTQDISVDGAVQFMLKSKTQRDSLRTAFVAPKFFSRLPAKVQVSKKLVLKQEMYRLLERYQKLFKKTYLEYGLSQPQAPSNAGFDYHRATVIPNADVQANIIDRSPEGDWINGPSISPAQFTVLQQHLHDEGVLEDGDSMWLCPMPMQELNVKKIESPQPGESRLINFNIAPVVDRIMSKHYPKLRCSSPEFLKGEMPLARPSLTIIIRSDSGTRGNLLPTSRQPDLLHPGAPVYVPEEGPEVLSRRGPAYRFCRRRSQLAWSIQYLGQSTDETSKTSGPGGSQVGELGVLVNVRHHPYGRPASVTRVYNPFSPDGHRQKRLRVAMESPMPRSDSDSDISLGDVSMES</sequence>
<name>A0A1Q5SSA6_9EURO</name>
<keyword evidence="3" id="KW-1185">Reference proteome</keyword>
<dbReference type="STRING" id="1316194.A0A1Q5SSA6"/>
<dbReference type="EMBL" id="MNBE01000756">
    <property type="protein sequence ID" value="OKO90879.1"/>
    <property type="molecule type" value="Genomic_DNA"/>
</dbReference>
<gene>
    <name evidence="2" type="ORF">PENSUB_13180</name>
</gene>
<organism evidence="2 3">
    <name type="scientific">Penicillium subrubescens</name>
    <dbReference type="NCBI Taxonomy" id="1316194"/>
    <lineage>
        <taxon>Eukaryota</taxon>
        <taxon>Fungi</taxon>
        <taxon>Dikarya</taxon>
        <taxon>Ascomycota</taxon>
        <taxon>Pezizomycotina</taxon>
        <taxon>Eurotiomycetes</taxon>
        <taxon>Eurotiomycetidae</taxon>
        <taxon>Eurotiales</taxon>
        <taxon>Aspergillaceae</taxon>
        <taxon>Penicillium</taxon>
    </lineage>
</organism>
<accession>A0A1Q5SSA6</accession>
<dbReference type="Proteomes" id="UP000186955">
    <property type="component" value="Unassembled WGS sequence"/>
</dbReference>
<proteinExistence type="predicted"/>
<evidence type="ECO:0000313" key="2">
    <source>
        <dbReference type="EMBL" id="OKO90879.1"/>
    </source>
</evidence>